<name>A0ACB0ZRW5_MELEN</name>
<dbReference type="Proteomes" id="UP001497535">
    <property type="component" value="Unassembled WGS sequence"/>
</dbReference>
<keyword evidence="2" id="KW-1185">Reference proteome</keyword>
<gene>
    <name evidence="1" type="ORF">MENTE1834_LOCUS28862</name>
</gene>
<reference evidence="1" key="1">
    <citation type="submission" date="2023-11" db="EMBL/GenBank/DDBJ databases">
        <authorList>
            <person name="Poullet M."/>
        </authorList>
    </citation>
    <scope>NUCLEOTIDE SEQUENCE</scope>
    <source>
        <strain evidence="1">E1834</strain>
    </source>
</reference>
<comment type="caution">
    <text evidence="1">The sequence shown here is derived from an EMBL/GenBank/DDBJ whole genome shotgun (WGS) entry which is preliminary data.</text>
</comment>
<accession>A0ACB0ZRW5</accession>
<proteinExistence type="predicted"/>
<sequence>MCICTFPIGEEEEEEGNGEYVTVIFDIEDDLKRKTSKEENLKWFGHSIKSLKGEEEDNSLWNCPLFSFYPTASKSFLKTIERINFGLKFVNLFLIKKIGIFSDSTPLFSIAQVLEKANVNKMLMERKKLLEEKFV</sequence>
<protein>
    <submittedName>
        <fullName evidence="1">Uncharacterized protein</fullName>
    </submittedName>
</protein>
<dbReference type="EMBL" id="CAVMJV010000045">
    <property type="protein sequence ID" value="CAK5081628.1"/>
    <property type="molecule type" value="Genomic_DNA"/>
</dbReference>
<evidence type="ECO:0000313" key="2">
    <source>
        <dbReference type="Proteomes" id="UP001497535"/>
    </source>
</evidence>
<organism evidence="1 2">
    <name type="scientific">Meloidogyne enterolobii</name>
    <name type="common">Root-knot nematode worm</name>
    <name type="synonym">Meloidogyne mayaguensis</name>
    <dbReference type="NCBI Taxonomy" id="390850"/>
    <lineage>
        <taxon>Eukaryota</taxon>
        <taxon>Metazoa</taxon>
        <taxon>Ecdysozoa</taxon>
        <taxon>Nematoda</taxon>
        <taxon>Chromadorea</taxon>
        <taxon>Rhabditida</taxon>
        <taxon>Tylenchina</taxon>
        <taxon>Tylenchomorpha</taxon>
        <taxon>Tylenchoidea</taxon>
        <taxon>Meloidogynidae</taxon>
        <taxon>Meloidogyninae</taxon>
        <taxon>Meloidogyne</taxon>
    </lineage>
</organism>
<evidence type="ECO:0000313" key="1">
    <source>
        <dbReference type="EMBL" id="CAK5081628.1"/>
    </source>
</evidence>